<reference evidence="1" key="1">
    <citation type="submission" date="2014-09" db="EMBL/GenBank/DDBJ databases">
        <authorList>
            <person name="Magalhaes I.L.F."/>
            <person name="Oliveira U."/>
            <person name="Santos F.R."/>
            <person name="Vidigal T.H.D.A."/>
            <person name="Brescovit A.D."/>
            <person name="Santos A.J."/>
        </authorList>
    </citation>
    <scope>NUCLEOTIDE SEQUENCE</scope>
    <source>
        <tissue evidence="1">Shoot tissue taken approximately 20 cm above the soil surface</tissue>
    </source>
</reference>
<accession>A0A0A8ZKU1</accession>
<sequence length="36" mass="4160">MKHNTSNGNHLDNIKVIGMHTTNREWKIMSKPPQSN</sequence>
<organism evidence="1">
    <name type="scientific">Arundo donax</name>
    <name type="common">Giant reed</name>
    <name type="synonym">Donax arundinaceus</name>
    <dbReference type="NCBI Taxonomy" id="35708"/>
    <lineage>
        <taxon>Eukaryota</taxon>
        <taxon>Viridiplantae</taxon>
        <taxon>Streptophyta</taxon>
        <taxon>Embryophyta</taxon>
        <taxon>Tracheophyta</taxon>
        <taxon>Spermatophyta</taxon>
        <taxon>Magnoliopsida</taxon>
        <taxon>Liliopsida</taxon>
        <taxon>Poales</taxon>
        <taxon>Poaceae</taxon>
        <taxon>PACMAD clade</taxon>
        <taxon>Arundinoideae</taxon>
        <taxon>Arundineae</taxon>
        <taxon>Arundo</taxon>
    </lineage>
</organism>
<name>A0A0A8ZKU1_ARUDO</name>
<proteinExistence type="predicted"/>
<protein>
    <submittedName>
        <fullName evidence="1">Uncharacterized protein</fullName>
    </submittedName>
</protein>
<reference evidence="1" key="2">
    <citation type="journal article" date="2015" name="Data Brief">
        <title>Shoot transcriptome of the giant reed, Arundo donax.</title>
        <authorList>
            <person name="Barrero R.A."/>
            <person name="Guerrero F.D."/>
            <person name="Moolhuijzen P."/>
            <person name="Goolsby J.A."/>
            <person name="Tidwell J."/>
            <person name="Bellgard S.E."/>
            <person name="Bellgard M.I."/>
        </authorList>
    </citation>
    <scope>NUCLEOTIDE SEQUENCE</scope>
    <source>
        <tissue evidence="1">Shoot tissue taken approximately 20 cm above the soil surface</tissue>
    </source>
</reference>
<dbReference type="EMBL" id="GBRH01262433">
    <property type="protein sequence ID" value="JAD35462.1"/>
    <property type="molecule type" value="Transcribed_RNA"/>
</dbReference>
<dbReference type="AlphaFoldDB" id="A0A0A8ZKU1"/>
<evidence type="ECO:0000313" key="1">
    <source>
        <dbReference type="EMBL" id="JAD35462.1"/>
    </source>
</evidence>